<evidence type="ECO:0000313" key="2">
    <source>
        <dbReference type="EMBL" id="KAH7931643.1"/>
    </source>
</evidence>
<accession>A0A9J6CTW5</accession>
<name>A0A9J6CTW5_RHIMP</name>
<comment type="caution">
    <text evidence="2">The sequence shown here is derived from an EMBL/GenBank/DDBJ whole genome shotgun (WGS) entry which is preliminary data.</text>
</comment>
<dbReference type="Proteomes" id="UP000821866">
    <property type="component" value="Unassembled WGS sequence"/>
</dbReference>
<reference evidence="2" key="2">
    <citation type="submission" date="2021-09" db="EMBL/GenBank/DDBJ databases">
        <authorList>
            <person name="Jia N."/>
            <person name="Wang J."/>
            <person name="Shi W."/>
            <person name="Du L."/>
            <person name="Sun Y."/>
            <person name="Zhan W."/>
            <person name="Jiang J."/>
            <person name="Wang Q."/>
            <person name="Zhang B."/>
            <person name="Ji P."/>
            <person name="Sakyi L.B."/>
            <person name="Cui X."/>
            <person name="Yuan T."/>
            <person name="Jiang B."/>
            <person name="Yang W."/>
            <person name="Lam T.T.-Y."/>
            <person name="Chang Q."/>
            <person name="Ding S."/>
            <person name="Wang X."/>
            <person name="Zhu J."/>
            <person name="Ruan X."/>
            <person name="Zhao L."/>
            <person name="Wei J."/>
            <person name="Que T."/>
            <person name="Du C."/>
            <person name="Cheng J."/>
            <person name="Dai P."/>
            <person name="Han X."/>
            <person name="Huang E."/>
            <person name="Gao Y."/>
            <person name="Liu J."/>
            <person name="Shao H."/>
            <person name="Ye R."/>
            <person name="Li L."/>
            <person name="Wei W."/>
            <person name="Wang X."/>
            <person name="Wang C."/>
            <person name="Huo Q."/>
            <person name="Li W."/>
            <person name="Guo W."/>
            <person name="Chen H."/>
            <person name="Chen S."/>
            <person name="Zhou L."/>
            <person name="Zhou L."/>
            <person name="Ni X."/>
            <person name="Tian J."/>
            <person name="Zhou Y."/>
            <person name="Sheng Y."/>
            <person name="Liu T."/>
            <person name="Pan Y."/>
            <person name="Xia L."/>
            <person name="Li J."/>
            <person name="Zhao F."/>
            <person name="Cao W."/>
        </authorList>
    </citation>
    <scope>NUCLEOTIDE SEQUENCE</scope>
    <source>
        <strain evidence="2">Rmic-2018</strain>
        <tissue evidence="2">Larvae</tissue>
    </source>
</reference>
<gene>
    <name evidence="2" type="ORF">HPB51_029772</name>
</gene>
<evidence type="ECO:0000313" key="3">
    <source>
        <dbReference type="Proteomes" id="UP000821866"/>
    </source>
</evidence>
<evidence type="ECO:0000256" key="1">
    <source>
        <dbReference type="SAM" id="MobiDB-lite"/>
    </source>
</evidence>
<dbReference type="AlphaFoldDB" id="A0A9J6CTW5"/>
<dbReference type="EMBL" id="JABSTU010006874">
    <property type="protein sequence ID" value="KAH7931643.1"/>
    <property type="molecule type" value="Genomic_DNA"/>
</dbReference>
<organism evidence="2 3">
    <name type="scientific">Rhipicephalus microplus</name>
    <name type="common">Cattle tick</name>
    <name type="synonym">Boophilus microplus</name>
    <dbReference type="NCBI Taxonomy" id="6941"/>
    <lineage>
        <taxon>Eukaryota</taxon>
        <taxon>Metazoa</taxon>
        <taxon>Ecdysozoa</taxon>
        <taxon>Arthropoda</taxon>
        <taxon>Chelicerata</taxon>
        <taxon>Arachnida</taxon>
        <taxon>Acari</taxon>
        <taxon>Parasitiformes</taxon>
        <taxon>Ixodida</taxon>
        <taxon>Ixodoidea</taxon>
        <taxon>Ixodidae</taxon>
        <taxon>Rhipicephalinae</taxon>
        <taxon>Rhipicephalus</taxon>
        <taxon>Boophilus</taxon>
    </lineage>
</organism>
<proteinExistence type="predicted"/>
<protein>
    <submittedName>
        <fullName evidence="2">Uncharacterized protein</fullName>
    </submittedName>
</protein>
<feature type="region of interest" description="Disordered" evidence="1">
    <location>
        <begin position="222"/>
        <end position="244"/>
    </location>
</feature>
<dbReference type="VEuPathDB" id="VectorBase:LOC119165750"/>
<keyword evidence="3" id="KW-1185">Reference proteome</keyword>
<sequence length="244" mass="27230">MSERDLDALCSILLQMPPEAMLSLNETGIWWLPELRGASPMQAVNSIRLALEALSTYDTRVFCVAWLYCCLAGRQAFRAWRAYRVGSTDAALTGDFILHERLASALKYPGCHVMGAKVESPDRIHACVMATHPERSSLEHNIISLCVLRSMPRLFVCVVRDEAHVINVLQSLLRGNAPQLAGSYLGELSFAFSSTPEHIGDIVVRSRCTASDELEIHMKTPDNSDVEVERCQPSQQQRKNLPTY</sequence>
<reference evidence="2" key="1">
    <citation type="journal article" date="2020" name="Cell">
        <title>Large-Scale Comparative Analyses of Tick Genomes Elucidate Their Genetic Diversity and Vector Capacities.</title>
        <authorList>
            <consortium name="Tick Genome and Microbiome Consortium (TIGMIC)"/>
            <person name="Jia N."/>
            <person name="Wang J."/>
            <person name="Shi W."/>
            <person name="Du L."/>
            <person name="Sun Y."/>
            <person name="Zhan W."/>
            <person name="Jiang J.F."/>
            <person name="Wang Q."/>
            <person name="Zhang B."/>
            <person name="Ji P."/>
            <person name="Bell-Sakyi L."/>
            <person name="Cui X.M."/>
            <person name="Yuan T.T."/>
            <person name="Jiang B.G."/>
            <person name="Yang W.F."/>
            <person name="Lam T.T."/>
            <person name="Chang Q.C."/>
            <person name="Ding S.J."/>
            <person name="Wang X.J."/>
            <person name="Zhu J.G."/>
            <person name="Ruan X.D."/>
            <person name="Zhao L."/>
            <person name="Wei J.T."/>
            <person name="Ye R.Z."/>
            <person name="Que T.C."/>
            <person name="Du C.H."/>
            <person name="Zhou Y.H."/>
            <person name="Cheng J.X."/>
            <person name="Dai P.F."/>
            <person name="Guo W.B."/>
            <person name="Han X.H."/>
            <person name="Huang E.J."/>
            <person name="Li L.F."/>
            <person name="Wei W."/>
            <person name="Gao Y.C."/>
            <person name="Liu J.Z."/>
            <person name="Shao H.Z."/>
            <person name="Wang X."/>
            <person name="Wang C.C."/>
            <person name="Yang T.C."/>
            <person name="Huo Q.B."/>
            <person name="Li W."/>
            <person name="Chen H.Y."/>
            <person name="Chen S.E."/>
            <person name="Zhou L.G."/>
            <person name="Ni X.B."/>
            <person name="Tian J.H."/>
            <person name="Sheng Y."/>
            <person name="Liu T."/>
            <person name="Pan Y.S."/>
            <person name="Xia L.Y."/>
            <person name="Li J."/>
            <person name="Zhao F."/>
            <person name="Cao W.C."/>
        </authorList>
    </citation>
    <scope>NUCLEOTIDE SEQUENCE</scope>
    <source>
        <strain evidence="2">Rmic-2018</strain>
    </source>
</reference>
<feature type="compositionally biased region" description="Polar residues" evidence="1">
    <location>
        <begin position="232"/>
        <end position="244"/>
    </location>
</feature>